<comment type="caution">
    <text evidence="2">The sequence shown here is derived from an EMBL/GenBank/DDBJ whole genome shotgun (WGS) entry which is preliminary data.</text>
</comment>
<protein>
    <submittedName>
        <fullName evidence="2">Uncharacterized protein</fullName>
    </submittedName>
</protein>
<evidence type="ECO:0000256" key="1">
    <source>
        <dbReference type="SAM" id="Phobius"/>
    </source>
</evidence>
<dbReference type="Pfam" id="PF04450">
    <property type="entry name" value="BSP"/>
    <property type="match status" value="1"/>
</dbReference>
<organism evidence="2 3">
    <name type="scientific">Heracleum sosnowskyi</name>
    <dbReference type="NCBI Taxonomy" id="360622"/>
    <lineage>
        <taxon>Eukaryota</taxon>
        <taxon>Viridiplantae</taxon>
        <taxon>Streptophyta</taxon>
        <taxon>Embryophyta</taxon>
        <taxon>Tracheophyta</taxon>
        <taxon>Spermatophyta</taxon>
        <taxon>Magnoliopsida</taxon>
        <taxon>eudicotyledons</taxon>
        <taxon>Gunneridae</taxon>
        <taxon>Pentapetalae</taxon>
        <taxon>asterids</taxon>
        <taxon>campanulids</taxon>
        <taxon>Apiales</taxon>
        <taxon>Apiaceae</taxon>
        <taxon>Apioideae</taxon>
        <taxon>apioid superclade</taxon>
        <taxon>Tordylieae</taxon>
        <taxon>Tordyliinae</taxon>
        <taxon>Heracleum</taxon>
    </lineage>
</organism>
<dbReference type="AlphaFoldDB" id="A0AAD8IWH4"/>
<accession>A0AAD8IWH4</accession>
<dbReference type="PANTHER" id="PTHR33321:SF3">
    <property type="entry name" value="OS05G0582000 PROTEIN"/>
    <property type="match status" value="1"/>
</dbReference>
<reference evidence="2" key="1">
    <citation type="submission" date="2023-02" db="EMBL/GenBank/DDBJ databases">
        <title>Genome of toxic invasive species Heracleum sosnowskyi carries increased number of genes despite the absence of recent whole-genome duplications.</title>
        <authorList>
            <person name="Schelkunov M."/>
            <person name="Shtratnikova V."/>
            <person name="Makarenko M."/>
            <person name="Klepikova A."/>
            <person name="Omelchenko D."/>
            <person name="Novikova G."/>
            <person name="Obukhova E."/>
            <person name="Bogdanov V."/>
            <person name="Penin A."/>
            <person name="Logacheva M."/>
        </authorList>
    </citation>
    <scope>NUCLEOTIDE SEQUENCE</scope>
    <source>
        <strain evidence="2">Hsosn_3</strain>
        <tissue evidence="2">Leaf</tissue>
    </source>
</reference>
<evidence type="ECO:0000313" key="3">
    <source>
        <dbReference type="Proteomes" id="UP001237642"/>
    </source>
</evidence>
<keyword evidence="1" id="KW-0812">Transmembrane</keyword>
<dbReference type="Proteomes" id="UP001237642">
    <property type="component" value="Unassembled WGS sequence"/>
</dbReference>
<keyword evidence="3" id="KW-1185">Reference proteome</keyword>
<feature type="transmembrane region" description="Helical" evidence="1">
    <location>
        <begin position="64"/>
        <end position="83"/>
    </location>
</feature>
<sequence>MHSRTSLHPLVTTTQFYMESKHHQAFLFEPLLLPSTSSPAESTTANAHKDAAHIKAVITSSSDIVFRFFCIILIGTISLWANYEASKGFHITVINDEGDSFAGNRFSHFYISDDKATRIIFDTSKFVENILYPSDHVHHHQSQFFKKQVNHVILRLANQNMSADIVVESRANNEFGQKIMHVLVGPATWERRSTAVMSLDR</sequence>
<keyword evidence="1" id="KW-1133">Transmembrane helix</keyword>
<keyword evidence="1" id="KW-0472">Membrane</keyword>
<name>A0AAD8IWH4_9APIA</name>
<reference evidence="2" key="2">
    <citation type="submission" date="2023-05" db="EMBL/GenBank/DDBJ databases">
        <authorList>
            <person name="Schelkunov M.I."/>
        </authorList>
    </citation>
    <scope>NUCLEOTIDE SEQUENCE</scope>
    <source>
        <strain evidence="2">Hsosn_3</strain>
        <tissue evidence="2">Leaf</tissue>
    </source>
</reference>
<evidence type="ECO:0000313" key="2">
    <source>
        <dbReference type="EMBL" id="KAK1393382.1"/>
    </source>
</evidence>
<dbReference type="EMBL" id="JAUIZM010000003">
    <property type="protein sequence ID" value="KAK1393382.1"/>
    <property type="molecule type" value="Genomic_DNA"/>
</dbReference>
<dbReference type="PANTHER" id="PTHR33321">
    <property type="match status" value="1"/>
</dbReference>
<proteinExistence type="predicted"/>
<gene>
    <name evidence="2" type="ORF">POM88_012438</name>
</gene>
<dbReference type="InterPro" id="IPR007541">
    <property type="entry name" value="Uncharacterised_BSP"/>
</dbReference>